<evidence type="ECO:0000313" key="2">
    <source>
        <dbReference type="Proteomes" id="UP000027120"/>
    </source>
</evidence>
<evidence type="ECO:0000313" key="1">
    <source>
        <dbReference type="EMBL" id="KDO83100.1"/>
    </source>
</evidence>
<protein>
    <submittedName>
        <fullName evidence="1">Uncharacterized protein</fullName>
    </submittedName>
</protein>
<accession>A0A067GWN5</accession>
<dbReference type="Proteomes" id="UP000027120">
    <property type="component" value="Unassembled WGS sequence"/>
</dbReference>
<gene>
    <name evidence="1" type="ORF">CISIN_1g042819mg</name>
</gene>
<proteinExistence type="predicted"/>
<sequence length="76" mass="9214">MRWFPLVLDNLKLEPSIPYIRTFDLTHQAEIWCCGRPFSRFACELRCAMYTCFPITKHHYESVVVLIDYKFMTWSF</sequence>
<reference evidence="1 2" key="1">
    <citation type="submission" date="2014-04" db="EMBL/GenBank/DDBJ databases">
        <authorList>
            <consortium name="International Citrus Genome Consortium"/>
            <person name="Gmitter F."/>
            <person name="Chen C."/>
            <person name="Farmerie W."/>
            <person name="Harkins T."/>
            <person name="Desany B."/>
            <person name="Mohiuddin M."/>
            <person name="Kodira C."/>
            <person name="Borodovsky M."/>
            <person name="Lomsadze A."/>
            <person name="Burns P."/>
            <person name="Jenkins J."/>
            <person name="Prochnik S."/>
            <person name="Shu S."/>
            <person name="Chapman J."/>
            <person name="Pitluck S."/>
            <person name="Schmutz J."/>
            <person name="Rokhsar D."/>
        </authorList>
    </citation>
    <scope>NUCLEOTIDE SEQUENCE</scope>
</reference>
<organism evidence="1 2">
    <name type="scientific">Citrus sinensis</name>
    <name type="common">Sweet orange</name>
    <name type="synonym">Citrus aurantium var. sinensis</name>
    <dbReference type="NCBI Taxonomy" id="2711"/>
    <lineage>
        <taxon>Eukaryota</taxon>
        <taxon>Viridiplantae</taxon>
        <taxon>Streptophyta</taxon>
        <taxon>Embryophyta</taxon>
        <taxon>Tracheophyta</taxon>
        <taxon>Spermatophyta</taxon>
        <taxon>Magnoliopsida</taxon>
        <taxon>eudicotyledons</taxon>
        <taxon>Gunneridae</taxon>
        <taxon>Pentapetalae</taxon>
        <taxon>rosids</taxon>
        <taxon>malvids</taxon>
        <taxon>Sapindales</taxon>
        <taxon>Rutaceae</taxon>
        <taxon>Aurantioideae</taxon>
        <taxon>Citrus</taxon>
    </lineage>
</organism>
<dbReference type="AlphaFoldDB" id="A0A067GWN5"/>
<keyword evidence="2" id="KW-1185">Reference proteome</keyword>
<name>A0A067GWN5_CITSI</name>
<dbReference type="EMBL" id="KK784875">
    <property type="protein sequence ID" value="KDO83100.1"/>
    <property type="molecule type" value="Genomic_DNA"/>
</dbReference>